<name>A0A430S1C9_THESC</name>
<dbReference type="InterPro" id="IPR011008">
    <property type="entry name" value="Dimeric_a/b-barrel"/>
</dbReference>
<dbReference type="Proteomes" id="UP000288051">
    <property type="component" value="Unassembled WGS sequence"/>
</dbReference>
<evidence type="ECO:0000313" key="4">
    <source>
        <dbReference type="EMBL" id="RTH32499.1"/>
    </source>
</evidence>
<dbReference type="RefSeq" id="WP_038070292.1">
    <property type="nucleotide sequence ID" value="NZ_PELL01000011.1"/>
</dbReference>
<accession>A0A430S1C9</accession>
<evidence type="ECO:0000313" key="5">
    <source>
        <dbReference type="Proteomes" id="UP000287306"/>
    </source>
</evidence>
<dbReference type="EMBL" id="PELZ01000445">
    <property type="protein sequence ID" value="RTH32499.1"/>
    <property type="molecule type" value="Genomic_DNA"/>
</dbReference>
<dbReference type="EMBL" id="PELM01000399">
    <property type="protein sequence ID" value="RTH00811.1"/>
    <property type="molecule type" value="Genomic_DNA"/>
</dbReference>
<dbReference type="EMBL" id="PELY01000077">
    <property type="protein sequence ID" value="RTH27440.1"/>
    <property type="molecule type" value="Genomic_DNA"/>
</dbReference>
<evidence type="ECO:0000313" key="3">
    <source>
        <dbReference type="EMBL" id="RTH27440.1"/>
    </source>
</evidence>
<reference evidence="5 6" key="1">
    <citation type="journal article" date="2019" name="Extremophiles">
        <title>Biogeography of thermophiles and predominance of Thermus scotoductus in domestic water heaters.</title>
        <authorList>
            <person name="Wilpiszeski R.L."/>
            <person name="Zhang Z."/>
            <person name="House C.H."/>
        </authorList>
    </citation>
    <scope>NUCLEOTIDE SEQUENCE [LARGE SCALE GENOMIC DNA]</scope>
    <source>
        <strain evidence="4 6">24_S24</strain>
        <strain evidence="3 5">25_S25</strain>
        <strain evidence="2 7">38_S38</strain>
    </source>
</reference>
<sequence length="103" mass="11815">MVEHLIVFNAEASREEVLRMAEEAKEVLLRIPGVVGLRFGEALLPGVRYRYFISVLFSGPEVVESYRNHPLHVDFADRVFRPMAKDRLTTDYQVVLEVPPCGR</sequence>
<protein>
    <submittedName>
        <fullName evidence="3">Stress responsive protein</fullName>
    </submittedName>
</protein>
<comment type="caution">
    <text evidence="3">The sequence shown here is derived from an EMBL/GenBank/DDBJ whole genome shotgun (WGS) entry which is preliminary data.</text>
</comment>
<evidence type="ECO:0000313" key="6">
    <source>
        <dbReference type="Proteomes" id="UP000288051"/>
    </source>
</evidence>
<evidence type="ECO:0000313" key="7">
    <source>
        <dbReference type="Proteomes" id="UP000288082"/>
    </source>
</evidence>
<dbReference type="PROSITE" id="PS51502">
    <property type="entry name" value="S_R_A_B_BARREL"/>
    <property type="match status" value="1"/>
</dbReference>
<dbReference type="Proteomes" id="UP000287306">
    <property type="component" value="Unassembled WGS sequence"/>
</dbReference>
<evidence type="ECO:0000313" key="2">
    <source>
        <dbReference type="EMBL" id="RTH00811.1"/>
    </source>
</evidence>
<proteinExistence type="predicted"/>
<dbReference type="Pfam" id="PF07876">
    <property type="entry name" value="Dabb"/>
    <property type="match status" value="1"/>
</dbReference>
<feature type="domain" description="Stress-response A/B barrel" evidence="1">
    <location>
        <begin position="1"/>
        <end position="92"/>
    </location>
</feature>
<evidence type="ECO:0000259" key="1">
    <source>
        <dbReference type="PROSITE" id="PS51502"/>
    </source>
</evidence>
<dbReference type="InterPro" id="IPR013097">
    <property type="entry name" value="Dabb"/>
</dbReference>
<organism evidence="3 5">
    <name type="scientific">Thermus scotoductus</name>
    <dbReference type="NCBI Taxonomy" id="37636"/>
    <lineage>
        <taxon>Bacteria</taxon>
        <taxon>Thermotogati</taxon>
        <taxon>Deinococcota</taxon>
        <taxon>Deinococci</taxon>
        <taxon>Thermales</taxon>
        <taxon>Thermaceae</taxon>
        <taxon>Thermus</taxon>
    </lineage>
</organism>
<dbReference type="SMART" id="SM00886">
    <property type="entry name" value="Dabb"/>
    <property type="match status" value="1"/>
</dbReference>
<dbReference type="AlphaFoldDB" id="A0A430S1C9"/>
<dbReference type="Gene3D" id="3.30.70.100">
    <property type="match status" value="1"/>
</dbReference>
<dbReference type="Proteomes" id="UP000288082">
    <property type="component" value="Unassembled WGS sequence"/>
</dbReference>
<gene>
    <name evidence="4" type="ORF">CSW37_11665</name>
    <name evidence="3" type="ORF">CSW38_03385</name>
    <name evidence="2" type="ORF">CSW50_10215</name>
</gene>
<dbReference type="SUPFAM" id="SSF54909">
    <property type="entry name" value="Dimeric alpha+beta barrel"/>
    <property type="match status" value="1"/>
</dbReference>